<evidence type="ECO:0000256" key="2">
    <source>
        <dbReference type="ARBA" id="ARBA00023295"/>
    </source>
</evidence>
<dbReference type="RefSeq" id="WP_122925973.1">
    <property type="nucleotide sequence ID" value="NZ_RHHU01000017.1"/>
</dbReference>
<comment type="caution">
    <text evidence="5">The sequence shown here is derived from an EMBL/GenBank/DDBJ whole genome shotgun (WGS) entry which is preliminary data.</text>
</comment>
<dbReference type="GO" id="GO:0005975">
    <property type="term" value="P:carbohydrate metabolic process"/>
    <property type="evidence" value="ECO:0007669"/>
    <property type="project" value="InterPro"/>
</dbReference>
<evidence type="ECO:0000313" key="5">
    <source>
        <dbReference type="EMBL" id="RNB80461.1"/>
    </source>
</evidence>
<dbReference type="GO" id="GO:0009341">
    <property type="term" value="C:beta-galactosidase complex"/>
    <property type="evidence" value="ECO:0007669"/>
    <property type="project" value="InterPro"/>
</dbReference>
<organism evidence="5 6">
    <name type="scientific">Brevibacillus nitrificans</name>
    <dbReference type="NCBI Taxonomy" id="651560"/>
    <lineage>
        <taxon>Bacteria</taxon>
        <taxon>Bacillati</taxon>
        <taxon>Bacillota</taxon>
        <taxon>Bacilli</taxon>
        <taxon>Bacillales</taxon>
        <taxon>Paenibacillaceae</taxon>
        <taxon>Brevibacillus</taxon>
    </lineage>
</organism>
<dbReference type="InterPro" id="IPR017853">
    <property type="entry name" value="GH"/>
</dbReference>
<protein>
    <submittedName>
        <fullName evidence="5">DUF4832 domain-containing protein</fullName>
    </submittedName>
</protein>
<evidence type="ECO:0000256" key="1">
    <source>
        <dbReference type="ARBA" id="ARBA00022801"/>
    </source>
</evidence>
<proteinExistence type="predicted"/>
<evidence type="ECO:0000259" key="3">
    <source>
        <dbReference type="Pfam" id="PF02449"/>
    </source>
</evidence>
<dbReference type="Pfam" id="PF02449">
    <property type="entry name" value="Glyco_hydro_42"/>
    <property type="match status" value="1"/>
</dbReference>
<sequence length="459" mass="52037">MKSHLLYTLAILLLLTSLPVLCLATEKTEMIYTPKPIDDVLSNPYMGLAPDSRNASYAQNHTLVYANLTWRQLEPKKGSYKFEQVEKELKLAEWGERGAKWVIRIIMDYPTDKSHLDIPDWLYRELNGDGDWYSNSYGKGFSPNYSNPQLIAYHQKLIEKLGEHYKNDPRLAFIELGSIGHWGEWHTNTSRPFPKLVVTDQYVQPYLDQFPDSILLMRRPHPIAKKFKLGLFNDVFGNRDQTAEYKSWADKGYTSWLTLEKMPAMPDYWKYAPSGGEFSPSKSLKRYFSAASINDTIAQAKSTHISWLGPNTPATFAADGAQQKYLNQLLNTIGYRFVVHKEIHEASVAPGSDLNVKLDLENQGVAPFYFPWVLELSLADANGEIVAKTETSADIRKWLPGKGTTAHALPIPSELPPGSYTVCIAILDPQNGEPAIEWGMEGKREDLRYSLGRVEVQTK</sequence>
<dbReference type="GO" id="GO:0004565">
    <property type="term" value="F:beta-galactosidase activity"/>
    <property type="evidence" value="ECO:0007669"/>
    <property type="project" value="InterPro"/>
</dbReference>
<dbReference type="Gene3D" id="3.20.20.80">
    <property type="entry name" value="Glycosidases"/>
    <property type="match status" value="1"/>
</dbReference>
<dbReference type="EMBL" id="RHHU01000017">
    <property type="protein sequence ID" value="RNB80461.1"/>
    <property type="molecule type" value="Genomic_DNA"/>
</dbReference>
<dbReference type="Proteomes" id="UP000269573">
    <property type="component" value="Unassembled WGS sequence"/>
</dbReference>
<feature type="domain" description="Glycoside hydrolase family 42 N-terminal" evidence="3">
    <location>
        <begin position="65"/>
        <end position="173"/>
    </location>
</feature>
<evidence type="ECO:0000259" key="4">
    <source>
        <dbReference type="Pfam" id="PF16116"/>
    </source>
</evidence>
<dbReference type="SUPFAM" id="SSF51445">
    <property type="entry name" value="(Trans)glycosidases"/>
    <property type="match status" value="1"/>
</dbReference>
<reference evidence="5 6" key="1">
    <citation type="submission" date="2018-10" db="EMBL/GenBank/DDBJ databases">
        <title>Phylogenomics of Brevibacillus.</title>
        <authorList>
            <person name="Dunlap C."/>
        </authorList>
    </citation>
    <scope>NUCLEOTIDE SEQUENCE [LARGE SCALE GENOMIC DNA]</scope>
    <source>
        <strain evidence="5 6">JCM 15774</strain>
    </source>
</reference>
<dbReference type="AlphaFoldDB" id="A0A3M8CYT7"/>
<accession>A0A3M8CYT7</accession>
<gene>
    <name evidence="5" type="ORF">EDM59_24310</name>
</gene>
<name>A0A3M8CYT7_9BACL</name>
<dbReference type="Pfam" id="PF16116">
    <property type="entry name" value="DUF4832"/>
    <property type="match status" value="1"/>
</dbReference>
<dbReference type="InterPro" id="IPR013529">
    <property type="entry name" value="Glyco_hydro_42_N"/>
</dbReference>
<feature type="domain" description="DUF4832" evidence="4">
    <location>
        <begin position="228"/>
        <end position="432"/>
    </location>
</feature>
<dbReference type="InterPro" id="IPR032267">
    <property type="entry name" value="DUF4832"/>
</dbReference>
<keyword evidence="2" id="KW-0326">Glycosidase</keyword>
<evidence type="ECO:0000313" key="6">
    <source>
        <dbReference type="Proteomes" id="UP000269573"/>
    </source>
</evidence>
<keyword evidence="6" id="KW-1185">Reference proteome</keyword>
<keyword evidence="1" id="KW-0378">Hydrolase</keyword>